<evidence type="ECO:0000313" key="2">
    <source>
        <dbReference type="EnsemblMetazoa" id="OVOC12378.1"/>
    </source>
</evidence>
<organism evidence="2 3">
    <name type="scientific">Onchocerca volvulus</name>
    <dbReference type="NCBI Taxonomy" id="6282"/>
    <lineage>
        <taxon>Eukaryota</taxon>
        <taxon>Metazoa</taxon>
        <taxon>Ecdysozoa</taxon>
        <taxon>Nematoda</taxon>
        <taxon>Chromadorea</taxon>
        <taxon>Rhabditida</taxon>
        <taxon>Spirurina</taxon>
        <taxon>Spiruromorpha</taxon>
        <taxon>Filarioidea</taxon>
        <taxon>Onchocercidae</taxon>
        <taxon>Onchocerca</taxon>
    </lineage>
</organism>
<accession>A0A8R1XNY0</accession>
<evidence type="ECO:0000256" key="1">
    <source>
        <dbReference type="SAM" id="MobiDB-lite"/>
    </source>
</evidence>
<evidence type="ECO:0000313" key="3">
    <source>
        <dbReference type="Proteomes" id="UP000024404"/>
    </source>
</evidence>
<keyword evidence="3" id="KW-1185">Reference proteome</keyword>
<proteinExistence type="predicted"/>
<feature type="region of interest" description="Disordered" evidence="1">
    <location>
        <begin position="29"/>
        <end position="49"/>
    </location>
</feature>
<feature type="compositionally biased region" description="Polar residues" evidence="1">
    <location>
        <begin position="35"/>
        <end position="44"/>
    </location>
</feature>
<dbReference type="Proteomes" id="UP000024404">
    <property type="component" value="Unassembled WGS sequence"/>
</dbReference>
<name>A0A8R1XNY0_ONCVO</name>
<reference evidence="3" key="1">
    <citation type="submission" date="2013-10" db="EMBL/GenBank/DDBJ databases">
        <title>Genome sequencing of Onchocerca volvulus.</title>
        <authorList>
            <person name="Cotton J."/>
            <person name="Tsai J."/>
            <person name="Stanley E."/>
            <person name="Tracey A."/>
            <person name="Holroyd N."/>
            <person name="Lustigman S."/>
            <person name="Berriman M."/>
        </authorList>
    </citation>
    <scope>NUCLEOTIDE SEQUENCE</scope>
</reference>
<protein>
    <submittedName>
        <fullName evidence="2">Uncharacterized protein</fullName>
    </submittedName>
</protein>
<feature type="compositionally biased region" description="Polar residues" evidence="1">
    <location>
        <begin position="68"/>
        <end position="89"/>
    </location>
</feature>
<feature type="region of interest" description="Disordered" evidence="1">
    <location>
        <begin position="65"/>
        <end position="89"/>
    </location>
</feature>
<reference evidence="2" key="2">
    <citation type="submission" date="2022-06" db="UniProtKB">
        <authorList>
            <consortium name="EnsemblMetazoa"/>
        </authorList>
    </citation>
    <scope>IDENTIFICATION</scope>
</reference>
<dbReference type="AlphaFoldDB" id="A0A8R1XNY0"/>
<dbReference type="EMBL" id="CMVM020000447">
    <property type="status" value="NOT_ANNOTATED_CDS"/>
    <property type="molecule type" value="Genomic_DNA"/>
</dbReference>
<sequence>MFMALCIPVSTYCTSYHTKDDKSSTLYIAPAHGGNSRNEASKSTARWDKQRPLLRTYAGKEAVEQIVAPNSSNYSHELPSTNENTNEKT</sequence>
<dbReference type="EnsemblMetazoa" id="OVOC12378.1">
    <property type="protein sequence ID" value="OVOC12378.1"/>
    <property type="gene ID" value="WBGene00249187"/>
</dbReference>